<evidence type="ECO:0000313" key="3">
    <source>
        <dbReference type="Proteomes" id="UP001044222"/>
    </source>
</evidence>
<evidence type="ECO:0000256" key="1">
    <source>
        <dbReference type="SAM" id="MobiDB-lite"/>
    </source>
</evidence>
<accession>A0A9D3M284</accession>
<dbReference type="EMBL" id="JAFIRN010000010">
    <property type="protein sequence ID" value="KAG5841261.1"/>
    <property type="molecule type" value="Genomic_DNA"/>
</dbReference>
<feature type="compositionally biased region" description="Low complexity" evidence="1">
    <location>
        <begin position="102"/>
        <end position="115"/>
    </location>
</feature>
<sequence>SGLVVGEARWGPFSAVTVGSGLVLGEARWGSCSTVRVGSRLVMLVARWGSCSAVKVGDWGSASCGRASIFSGGDKYDPGIPSKLHKTPNSASATFSSAFSSIFPSSTPSASSIIPKTARPSSSTPVLVISSP</sequence>
<feature type="region of interest" description="Disordered" evidence="1">
    <location>
        <begin position="102"/>
        <end position="132"/>
    </location>
</feature>
<protein>
    <submittedName>
        <fullName evidence="2">Uncharacterized protein</fullName>
    </submittedName>
</protein>
<comment type="caution">
    <text evidence="2">The sequence shown here is derived from an EMBL/GenBank/DDBJ whole genome shotgun (WGS) entry which is preliminary data.</text>
</comment>
<feature type="compositionally biased region" description="Polar residues" evidence="1">
    <location>
        <begin position="119"/>
        <end position="132"/>
    </location>
</feature>
<proteinExistence type="predicted"/>
<feature type="non-terminal residue" evidence="2">
    <location>
        <position position="132"/>
    </location>
</feature>
<gene>
    <name evidence="2" type="ORF">ANANG_G00197670</name>
</gene>
<dbReference type="AlphaFoldDB" id="A0A9D3M284"/>
<dbReference type="Proteomes" id="UP001044222">
    <property type="component" value="Chromosome 10"/>
</dbReference>
<keyword evidence="3" id="KW-1185">Reference proteome</keyword>
<organism evidence="2 3">
    <name type="scientific">Anguilla anguilla</name>
    <name type="common">European freshwater eel</name>
    <name type="synonym">Muraena anguilla</name>
    <dbReference type="NCBI Taxonomy" id="7936"/>
    <lineage>
        <taxon>Eukaryota</taxon>
        <taxon>Metazoa</taxon>
        <taxon>Chordata</taxon>
        <taxon>Craniata</taxon>
        <taxon>Vertebrata</taxon>
        <taxon>Euteleostomi</taxon>
        <taxon>Actinopterygii</taxon>
        <taxon>Neopterygii</taxon>
        <taxon>Teleostei</taxon>
        <taxon>Anguilliformes</taxon>
        <taxon>Anguillidae</taxon>
        <taxon>Anguilla</taxon>
    </lineage>
</organism>
<reference evidence="2" key="1">
    <citation type="submission" date="2021-01" db="EMBL/GenBank/DDBJ databases">
        <title>A chromosome-scale assembly of European eel, Anguilla anguilla.</title>
        <authorList>
            <person name="Henkel C."/>
            <person name="Jong-Raadsen S.A."/>
            <person name="Dufour S."/>
            <person name="Weltzien F.-A."/>
            <person name="Palstra A.P."/>
            <person name="Pelster B."/>
            <person name="Spaink H.P."/>
            <person name="Van Den Thillart G.E."/>
            <person name="Jansen H."/>
            <person name="Zahm M."/>
            <person name="Klopp C."/>
            <person name="Cedric C."/>
            <person name="Louis A."/>
            <person name="Berthelot C."/>
            <person name="Parey E."/>
            <person name="Roest Crollius H."/>
            <person name="Montfort J."/>
            <person name="Robinson-Rechavi M."/>
            <person name="Bucao C."/>
            <person name="Bouchez O."/>
            <person name="Gislard M."/>
            <person name="Lluch J."/>
            <person name="Milhes M."/>
            <person name="Lampietro C."/>
            <person name="Lopez Roques C."/>
            <person name="Donnadieu C."/>
            <person name="Braasch I."/>
            <person name="Desvignes T."/>
            <person name="Postlethwait J."/>
            <person name="Bobe J."/>
            <person name="Guiguen Y."/>
            <person name="Dirks R."/>
        </authorList>
    </citation>
    <scope>NUCLEOTIDE SEQUENCE</scope>
    <source>
        <strain evidence="2">Tag_6206</strain>
        <tissue evidence="2">Liver</tissue>
    </source>
</reference>
<evidence type="ECO:0000313" key="2">
    <source>
        <dbReference type="EMBL" id="KAG5841261.1"/>
    </source>
</evidence>
<name>A0A9D3M284_ANGAN</name>